<evidence type="ECO:0000256" key="13">
    <source>
        <dbReference type="ARBA" id="ARBA00064647"/>
    </source>
</evidence>
<evidence type="ECO:0000256" key="10">
    <source>
        <dbReference type="ARBA" id="ARBA00023136"/>
    </source>
</evidence>
<evidence type="ECO:0000256" key="6">
    <source>
        <dbReference type="ARBA" id="ARBA00022781"/>
    </source>
</evidence>
<evidence type="ECO:0000256" key="12">
    <source>
        <dbReference type="ARBA" id="ARBA00053067"/>
    </source>
</evidence>
<comment type="similarity">
    <text evidence="2 14">Belongs to the ATPase protein 8 family.</text>
</comment>
<keyword evidence="7" id="KW-1133">Transmembrane helix</keyword>
<keyword evidence="4 14" id="KW-0138">CF(0)</keyword>
<evidence type="ECO:0000256" key="5">
    <source>
        <dbReference type="ARBA" id="ARBA00022692"/>
    </source>
</evidence>
<evidence type="ECO:0000313" key="15">
    <source>
        <dbReference type="EMBL" id="BAX09154.1"/>
    </source>
</evidence>
<name>A0A1V1FZ98_9TELE</name>
<dbReference type="GO" id="GO:0031966">
    <property type="term" value="C:mitochondrial membrane"/>
    <property type="evidence" value="ECO:0007669"/>
    <property type="project" value="UniProtKB-SubCell"/>
</dbReference>
<dbReference type="AlphaFoldDB" id="A0A1V1FZ98"/>
<comment type="subcellular location">
    <subcellularLocation>
        <location evidence="1 14">Mitochondrion membrane</location>
        <topology evidence="1 14">Single-pass membrane protein</topology>
    </subcellularLocation>
</comment>
<keyword evidence="5 14" id="KW-0812">Transmembrane</keyword>
<dbReference type="PANTHER" id="PTHR39937:SF1">
    <property type="entry name" value="ATP SYNTHASE PROTEIN 8"/>
    <property type="match status" value="1"/>
</dbReference>
<geneLocation type="mitochondrion" evidence="15"/>
<reference evidence="15" key="1">
    <citation type="journal article" date="2016" name="BMC Genomics">
        <title>Structure and variation of the mitochondrial genome of fishes.</title>
        <authorList>
            <person name="Satoh T.P."/>
            <person name="Miya M."/>
            <person name="Mabuchi K."/>
            <person name="Nishida M."/>
        </authorList>
    </citation>
    <scope>NUCLEOTIDE SEQUENCE</scope>
</reference>
<evidence type="ECO:0000256" key="2">
    <source>
        <dbReference type="ARBA" id="ARBA00008892"/>
    </source>
</evidence>
<dbReference type="EMBL" id="AP006022">
    <property type="protein sequence ID" value="BAX09154.1"/>
    <property type="molecule type" value="Genomic_DNA"/>
</dbReference>
<keyword evidence="8 14" id="KW-0406">Ion transport</keyword>
<evidence type="ECO:0000256" key="1">
    <source>
        <dbReference type="ARBA" id="ARBA00004304"/>
    </source>
</evidence>
<evidence type="ECO:0000256" key="7">
    <source>
        <dbReference type="ARBA" id="ARBA00022989"/>
    </source>
</evidence>
<proteinExistence type="inferred from homology"/>
<evidence type="ECO:0000256" key="4">
    <source>
        <dbReference type="ARBA" id="ARBA00022547"/>
    </source>
</evidence>
<keyword evidence="10" id="KW-0472">Membrane</keyword>
<keyword evidence="11" id="KW-0066">ATP synthesis</keyword>
<dbReference type="InterPro" id="IPR050635">
    <property type="entry name" value="ATPase_protein_8"/>
</dbReference>
<evidence type="ECO:0000256" key="3">
    <source>
        <dbReference type="ARBA" id="ARBA00022448"/>
    </source>
</evidence>
<evidence type="ECO:0000256" key="14">
    <source>
        <dbReference type="RuleBase" id="RU003661"/>
    </source>
</evidence>
<sequence length="55" mass="6541">MPQLDPKPWLIILTFTWIVFLTMIPTKVLAHTFPNAPQAKATEKVETQTWNWPWY</sequence>
<dbReference type="GO" id="GO:0015986">
    <property type="term" value="P:proton motive force-driven ATP synthesis"/>
    <property type="evidence" value="ECO:0007669"/>
    <property type="project" value="InterPro"/>
</dbReference>
<organism evidence="15">
    <name type="scientific">Parapercis cylindrica</name>
    <name type="common">cylindrical sandperch</name>
    <dbReference type="NCBI Taxonomy" id="215381"/>
    <lineage>
        <taxon>Eukaryota</taxon>
        <taxon>Metazoa</taxon>
        <taxon>Chordata</taxon>
        <taxon>Craniata</taxon>
        <taxon>Vertebrata</taxon>
        <taxon>Euteleostomi</taxon>
        <taxon>Actinopterygii</taxon>
        <taxon>Neopterygii</taxon>
        <taxon>Teleostei</taxon>
        <taxon>Neoteleostei</taxon>
        <taxon>Acanthomorphata</taxon>
        <taxon>Eupercaria</taxon>
        <taxon>Uranoscopiformes</taxon>
        <taxon>Pinguipedidae</taxon>
        <taxon>Parapercis</taxon>
    </lineage>
</organism>
<dbReference type="InterPro" id="IPR001421">
    <property type="entry name" value="ATP8_metazoa"/>
</dbReference>
<gene>
    <name evidence="15" type="primary">ATPase 8</name>
</gene>
<evidence type="ECO:0000256" key="8">
    <source>
        <dbReference type="ARBA" id="ARBA00023065"/>
    </source>
</evidence>
<dbReference type="GO" id="GO:0045259">
    <property type="term" value="C:proton-transporting ATP synthase complex"/>
    <property type="evidence" value="ECO:0007669"/>
    <property type="project" value="UniProtKB-KW"/>
</dbReference>
<evidence type="ECO:0000256" key="11">
    <source>
        <dbReference type="ARBA" id="ARBA00023310"/>
    </source>
</evidence>
<dbReference type="PANTHER" id="PTHR39937">
    <property type="entry name" value="ATP SYNTHASE PROTEIN 8"/>
    <property type="match status" value="1"/>
</dbReference>
<keyword evidence="3 14" id="KW-0813">Transport</keyword>
<keyword evidence="9 14" id="KW-0496">Mitochondrion</keyword>
<evidence type="ECO:0000256" key="9">
    <source>
        <dbReference type="ARBA" id="ARBA00023128"/>
    </source>
</evidence>
<protein>
    <recommendedName>
        <fullName evidence="14">ATP synthase complex subunit 8</fullName>
    </recommendedName>
</protein>
<comment type="function">
    <text evidence="12">Subunit 8, of the mitochondrial membrane ATP synthase complex (F(1)F(0) ATP synthase or Complex V) that produces ATP from ADP in the presence of a proton gradient across the membrane which is generated by electron transport complexes of the respiratory chain. ATP synthase complex consist of a soluble F(1) head domain - the catalytic core - and a membrane F(1) domain - the membrane proton channel. These two domains are linked by a central stalk rotating inside the F(1) region and a stationary peripheral stalk. During catalysis, ATP synthesis in the catalytic domain of F(1) is coupled via a rotary mechanism of the central stalk subunits to proton translocation. In vivo, can only synthesize ATP although its ATP hydrolase activity can be activated artificially in vitro. Part of the complex F(0) domain.</text>
</comment>
<comment type="subunit">
    <text evidence="13">Component of the ATP synthase complex composed at least of ATP5F1A/subunit alpha, ATP5F1B/subunit beta, ATP5MC1/subunit c (homooctomer), MT-ATP6/subunit a, MT-ATP8/subunit 8, ATP5ME/subunit e, ATP5MF/subunit f, ATP5MG/subunit g, ATP5MK/subunit k, ATP5MJ/subunit j, ATP5F1C/subunit gamma, ATP5F1D/subunit delta, ATP5F1E/subunit epsilon, ATP5PF/subunit F6, ATP5PB/subunit b, ATP5PD/subunit d, ATP5PO/subunit OSCP. ATP synthase complex consists of a soluble F(1) head domain (subunits alpha(3) and beta(3)) - the catalytic core - and a membrane F(0) domain - the membrane proton channel (subunits c, a, 8, e, f, g, k and j). These two domains are linked by a central stalk (subunits gamma, delta, and epsilon) rotating inside the F1 region and a stationary peripheral stalk (subunits F6, b, d, and OSCP).</text>
</comment>
<keyword evidence="6 14" id="KW-0375">Hydrogen ion transport</keyword>
<dbReference type="Pfam" id="PF00895">
    <property type="entry name" value="ATP-synt_8"/>
    <property type="match status" value="1"/>
</dbReference>
<accession>A0A1V1FZ98</accession>
<dbReference type="GO" id="GO:0015078">
    <property type="term" value="F:proton transmembrane transporter activity"/>
    <property type="evidence" value="ECO:0007669"/>
    <property type="project" value="InterPro"/>
</dbReference>